<dbReference type="AlphaFoldDB" id="A0A1W0WDC4"/>
<reference evidence="2" key="1">
    <citation type="submission" date="2017-01" db="EMBL/GenBank/DDBJ databases">
        <title>Comparative genomics of anhydrobiosis in the tardigrade Hypsibius dujardini.</title>
        <authorList>
            <person name="Yoshida Y."/>
            <person name="Koutsovoulos G."/>
            <person name="Laetsch D."/>
            <person name="Stevens L."/>
            <person name="Kumar S."/>
            <person name="Horikawa D."/>
            <person name="Ishino K."/>
            <person name="Komine S."/>
            <person name="Tomita M."/>
            <person name="Blaxter M."/>
            <person name="Arakawa K."/>
        </authorList>
    </citation>
    <scope>NUCLEOTIDE SEQUENCE [LARGE SCALE GENOMIC DNA]</scope>
    <source>
        <strain evidence="2">Z151</strain>
    </source>
</reference>
<evidence type="ECO:0000313" key="1">
    <source>
        <dbReference type="EMBL" id="OQV13211.1"/>
    </source>
</evidence>
<proteinExistence type="predicted"/>
<evidence type="ECO:0000313" key="2">
    <source>
        <dbReference type="Proteomes" id="UP000192578"/>
    </source>
</evidence>
<dbReference type="Proteomes" id="UP000192578">
    <property type="component" value="Unassembled WGS sequence"/>
</dbReference>
<gene>
    <name evidence="1" type="ORF">BV898_12535</name>
</gene>
<organism evidence="1 2">
    <name type="scientific">Hypsibius exemplaris</name>
    <name type="common">Freshwater tardigrade</name>
    <dbReference type="NCBI Taxonomy" id="2072580"/>
    <lineage>
        <taxon>Eukaryota</taxon>
        <taxon>Metazoa</taxon>
        <taxon>Ecdysozoa</taxon>
        <taxon>Tardigrada</taxon>
        <taxon>Eutardigrada</taxon>
        <taxon>Parachela</taxon>
        <taxon>Hypsibioidea</taxon>
        <taxon>Hypsibiidae</taxon>
        <taxon>Hypsibius</taxon>
    </lineage>
</organism>
<keyword evidence="2" id="KW-1185">Reference proteome</keyword>
<sequence length="94" mass="10747">MKFKELKNGLAHLMYQHILGLRRDRCPTCLNPETEPDCPGQGHSCEYGIPRDVHPKDLKAAEEEAKKQRYVESILLTNNVVTCQQLLDNTARVE</sequence>
<protein>
    <submittedName>
        <fullName evidence="1">Uncharacterized protein</fullName>
    </submittedName>
</protein>
<accession>A0A1W0WDC4</accession>
<comment type="caution">
    <text evidence="1">The sequence shown here is derived from an EMBL/GenBank/DDBJ whole genome shotgun (WGS) entry which is preliminary data.</text>
</comment>
<name>A0A1W0WDC4_HYPEX</name>
<dbReference type="EMBL" id="MTYJ01000128">
    <property type="protein sequence ID" value="OQV13211.1"/>
    <property type="molecule type" value="Genomic_DNA"/>
</dbReference>